<keyword evidence="2 9" id="KW-0328">Glycosyltransferase</keyword>
<gene>
    <name evidence="9" type="ORF">A3843_13395</name>
</gene>
<dbReference type="GO" id="GO:0005886">
    <property type="term" value="C:plasma membrane"/>
    <property type="evidence" value="ECO:0007669"/>
    <property type="project" value="TreeGrafter"/>
</dbReference>
<evidence type="ECO:0000256" key="4">
    <source>
        <dbReference type="ARBA" id="ARBA00022692"/>
    </source>
</evidence>
<evidence type="ECO:0000259" key="8">
    <source>
        <dbReference type="Pfam" id="PF00535"/>
    </source>
</evidence>
<name>A0A1U7JG94_9HYPH</name>
<dbReference type="PANTHER" id="PTHR48090:SF3">
    <property type="entry name" value="UNDECAPRENYL-PHOSPHATE 4-DEOXY-4-FORMAMIDO-L-ARABINOSE TRANSFERASE"/>
    <property type="match status" value="1"/>
</dbReference>
<dbReference type="GO" id="GO:0099621">
    <property type="term" value="F:undecaprenyl-phosphate 4-deoxy-4-formamido-L-arabinose transferase activity"/>
    <property type="evidence" value="ECO:0007669"/>
    <property type="project" value="TreeGrafter"/>
</dbReference>
<dbReference type="GO" id="GO:0009103">
    <property type="term" value="P:lipopolysaccharide biosynthetic process"/>
    <property type="evidence" value="ECO:0007669"/>
    <property type="project" value="UniProtKB-KW"/>
</dbReference>
<evidence type="ECO:0000313" key="9">
    <source>
        <dbReference type="EMBL" id="OKL43718.1"/>
    </source>
</evidence>
<dbReference type="InterPro" id="IPR050256">
    <property type="entry name" value="Glycosyltransferase_2"/>
</dbReference>
<keyword evidence="4" id="KW-0812">Transmembrane</keyword>
<dbReference type="STRING" id="197461.A3843_13395"/>
<protein>
    <submittedName>
        <fullName evidence="9">Dolichol-phosphate mannosyltransferase</fullName>
    </submittedName>
</protein>
<keyword evidence="7" id="KW-0472">Membrane</keyword>
<reference evidence="9 10" key="1">
    <citation type="submission" date="2016-03" db="EMBL/GenBank/DDBJ databases">
        <title>Genome sequence of Nesiotobacter sp. nov., a moderately halophilic alphaproteobacterium isolated from the Yellow Sea, China.</title>
        <authorList>
            <person name="Zhang G."/>
            <person name="Zhang R."/>
        </authorList>
    </citation>
    <scope>NUCLEOTIDE SEQUENCE [LARGE SCALE GENOMIC DNA]</scope>
    <source>
        <strain evidence="9 10">WB1-6</strain>
    </source>
</reference>
<evidence type="ECO:0000256" key="3">
    <source>
        <dbReference type="ARBA" id="ARBA00022679"/>
    </source>
</evidence>
<dbReference type="InterPro" id="IPR001173">
    <property type="entry name" value="Glyco_trans_2-like"/>
</dbReference>
<keyword evidence="10" id="KW-1185">Reference proteome</keyword>
<dbReference type="SUPFAM" id="SSF53448">
    <property type="entry name" value="Nucleotide-diphospho-sugar transferases"/>
    <property type="match status" value="1"/>
</dbReference>
<evidence type="ECO:0000256" key="6">
    <source>
        <dbReference type="ARBA" id="ARBA00022989"/>
    </source>
</evidence>
<dbReference type="EMBL" id="LVVZ01000019">
    <property type="protein sequence ID" value="OKL43718.1"/>
    <property type="molecule type" value="Genomic_DNA"/>
</dbReference>
<evidence type="ECO:0000313" key="10">
    <source>
        <dbReference type="Proteomes" id="UP000185783"/>
    </source>
</evidence>
<sequence>MSTPEITVVVPAKDERDNLPFLLDEIAAALSAWSFEVIVVDDGSTDGTADVLAEYGRDHGFLRVLRHDRSGGQSCAVRSGLLHARGRVLITIDGDGENDPAYMPELLAALQAGGPMTGLAAGQRLGRKASFVKRVASRAANRLRGALLQDNTRDSGCGLKAIRTEVFKRLPYFDGWHRFLPALVIREGFQVTHVDIVDRQRRHGASKYGIFDRALVGVLDLYGVWWLRRRRRCLPQIEEVVMERHSAPAPAEERAG</sequence>
<dbReference type="CDD" id="cd04179">
    <property type="entry name" value="DPM_DPG-synthase_like"/>
    <property type="match status" value="1"/>
</dbReference>
<proteinExistence type="predicted"/>
<evidence type="ECO:0000256" key="2">
    <source>
        <dbReference type="ARBA" id="ARBA00022676"/>
    </source>
</evidence>
<keyword evidence="6" id="KW-1133">Transmembrane helix</keyword>
<dbReference type="Pfam" id="PF00535">
    <property type="entry name" value="Glycos_transf_2"/>
    <property type="match status" value="1"/>
</dbReference>
<evidence type="ECO:0000256" key="5">
    <source>
        <dbReference type="ARBA" id="ARBA00022985"/>
    </source>
</evidence>
<accession>A0A1U7JG94</accession>
<evidence type="ECO:0000256" key="7">
    <source>
        <dbReference type="ARBA" id="ARBA00023136"/>
    </source>
</evidence>
<organism evidence="9 10">
    <name type="scientific">Pseudovibrio exalbescens</name>
    <dbReference type="NCBI Taxonomy" id="197461"/>
    <lineage>
        <taxon>Bacteria</taxon>
        <taxon>Pseudomonadati</taxon>
        <taxon>Pseudomonadota</taxon>
        <taxon>Alphaproteobacteria</taxon>
        <taxon>Hyphomicrobiales</taxon>
        <taxon>Stappiaceae</taxon>
        <taxon>Pseudovibrio</taxon>
    </lineage>
</organism>
<dbReference type="FunFam" id="3.90.550.10:FF:000170">
    <property type="entry name" value="Dolichol-phosphate mannosyltransferase"/>
    <property type="match status" value="1"/>
</dbReference>
<keyword evidence="5" id="KW-0448">Lipopolysaccharide biosynthesis</keyword>
<comment type="caution">
    <text evidence="9">The sequence shown here is derived from an EMBL/GenBank/DDBJ whole genome shotgun (WGS) entry which is preliminary data.</text>
</comment>
<evidence type="ECO:0000256" key="1">
    <source>
        <dbReference type="ARBA" id="ARBA00022475"/>
    </source>
</evidence>
<keyword evidence="3 9" id="KW-0808">Transferase</keyword>
<dbReference type="Gene3D" id="3.90.550.10">
    <property type="entry name" value="Spore Coat Polysaccharide Biosynthesis Protein SpsA, Chain A"/>
    <property type="match status" value="1"/>
</dbReference>
<dbReference type="PANTHER" id="PTHR48090">
    <property type="entry name" value="UNDECAPRENYL-PHOSPHATE 4-DEOXY-4-FORMAMIDO-L-ARABINOSE TRANSFERASE-RELATED"/>
    <property type="match status" value="1"/>
</dbReference>
<feature type="domain" description="Glycosyltransferase 2-like" evidence="8">
    <location>
        <begin position="7"/>
        <end position="169"/>
    </location>
</feature>
<dbReference type="InterPro" id="IPR029044">
    <property type="entry name" value="Nucleotide-diphossugar_trans"/>
</dbReference>
<dbReference type="AlphaFoldDB" id="A0A1U7JG94"/>
<keyword evidence="1" id="KW-1003">Cell membrane</keyword>
<dbReference type="Proteomes" id="UP000185783">
    <property type="component" value="Unassembled WGS sequence"/>
</dbReference>